<dbReference type="InterPro" id="IPR023562">
    <property type="entry name" value="ClpP/TepA"/>
</dbReference>
<dbReference type="EMBL" id="NOKA02000041">
    <property type="protein sequence ID" value="RDY30299.1"/>
    <property type="molecule type" value="Genomic_DNA"/>
</dbReference>
<evidence type="ECO:0000256" key="5">
    <source>
        <dbReference type="ARBA" id="ARBA00022825"/>
    </source>
</evidence>
<organism evidence="7 8">
    <name type="scientific">Lachnotalea glycerini</name>
    <dbReference type="NCBI Taxonomy" id="1763509"/>
    <lineage>
        <taxon>Bacteria</taxon>
        <taxon>Bacillati</taxon>
        <taxon>Bacillota</taxon>
        <taxon>Clostridia</taxon>
        <taxon>Lachnospirales</taxon>
        <taxon>Lachnospiraceae</taxon>
        <taxon>Lachnotalea</taxon>
    </lineage>
</organism>
<accession>A0A371JC13</accession>
<dbReference type="GO" id="GO:0006515">
    <property type="term" value="P:protein quality control for misfolded or incompletely synthesized proteins"/>
    <property type="evidence" value="ECO:0007669"/>
    <property type="project" value="TreeGrafter"/>
</dbReference>
<reference evidence="7 8" key="1">
    <citation type="journal article" date="2017" name="Genome Announc.">
        <title>Draft Genome Sequence of a Sporulating and Motile Strain of Lachnotalea glycerini Isolated from Water in Quebec City, Canada.</title>
        <authorList>
            <person name="Maheux A.F."/>
            <person name="Boudreau D.K."/>
            <person name="Berube E."/>
            <person name="Boissinot M."/>
            <person name="Raymond F."/>
            <person name="Brodeur S."/>
            <person name="Corbeil J."/>
            <person name="Isabel S."/>
            <person name="Omar R.F."/>
            <person name="Bergeron M.G."/>
        </authorList>
    </citation>
    <scope>NUCLEOTIDE SEQUENCE [LARGE SCALE GENOMIC DNA]</scope>
    <source>
        <strain evidence="7 8">CCRI-19302</strain>
    </source>
</reference>
<protein>
    <recommendedName>
        <fullName evidence="6">ATP-dependent Clp protease proteolytic subunit</fullName>
    </recommendedName>
</protein>
<dbReference type="OrthoDB" id="9806592at2"/>
<evidence type="ECO:0000256" key="1">
    <source>
        <dbReference type="ARBA" id="ARBA00007039"/>
    </source>
</evidence>
<evidence type="ECO:0000313" key="8">
    <source>
        <dbReference type="Proteomes" id="UP000216411"/>
    </source>
</evidence>
<dbReference type="NCBIfam" id="NF045542">
    <property type="entry name" value="Clp_rel_HeadMat"/>
    <property type="match status" value="1"/>
</dbReference>
<dbReference type="PANTHER" id="PTHR10381">
    <property type="entry name" value="ATP-DEPENDENT CLP PROTEASE PROTEOLYTIC SUBUNIT"/>
    <property type="match status" value="1"/>
</dbReference>
<dbReference type="Pfam" id="PF00574">
    <property type="entry name" value="CLP_protease"/>
    <property type="match status" value="1"/>
</dbReference>
<sequence length="401" mass="44227">MKSLKKMRLRRQIVLSSKVLDIKGAIVSNDDKWIYDWLGYDAVCPKDVINFIRGLDGEELIIEINSGGGDVFAASEMYAAIINYKGKVITKCVGLAGSAASVLLTASENEIAPTSMVMIHNTQGGARGDYHVLDKGSQILKQANKTIMAAYKIKSHLSESELIELMDKESWLTAEEAVNNGFCDRIMKSQNSNHVISGTSSKINNYRPIVLNATKIIDKETIEKMRNTIKNRTSFENNVLPEELPKADQEEHFLINNSEKERNKMMEANTTKEITTVKDLHAAYPELVKQLTAEASLAAQINERSRIQEIDNIAKNLQEDIVNDAKYINPVTAETLALQALKANETIGNTVLNNMISDIEASGANNVTASANSGLHDSNEELKAKSQEKVKGLAAAFAKRK</sequence>
<keyword evidence="8" id="KW-1185">Reference proteome</keyword>
<keyword evidence="3 7" id="KW-0645">Protease</keyword>
<dbReference type="InterPro" id="IPR001907">
    <property type="entry name" value="ClpP"/>
</dbReference>
<comment type="caution">
    <text evidence="7">The sequence shown here is derived from an EMBL/GenBank/DDBJ whole genome shotgun (WGS) entry which is preliminary data.</text>
</comment>
<comment type="similarity">
    <text evidence="1 6">Belongs to the peptidase S14 family.</text>
</comment>
<name>A0A371JC13_9FIRM</name>
<evidence type="ECO:0000256" key="4">
    <source>
        <dbReference type="ARBA" id="ARBA00022801"/>
    </source>
</evidence>
<evidence type="ECO:0000256" key="2">
    <source>
        <dbReference type="ARBA" id="ARBA00022490"/>
    </source>
</evidence>
<proteinExistence type="inferred from homology"/>
<dbReference type="CDD" id="cd07016">
    <property type="entry name" value="S14_ClpP_1"/>
    <property type="match status" value="1"/>
</dbReference>
<evidence type="ECO:0000256" key="6">
    <source>
        <dbReference type="RuleBase" id="RU003567"/>
    </source>
</evidence>
<dbReference type="Gene3D" id="3.90.226.10">
    <property type="entry name" value="2-enoyl-CoA Hydratase, Chain A, domain 1"/>
    <property type="match status" value="1"/>
</dbReference>
<dbReference type="AlphaFoldDB" id="A0A371JC13"/>
<evidence type="ECO:0000256" key="3">
    <source>
        <dbReference type="ARBA" id="ARBA00022670"/>
    </source>
</evidence>
<keyword evidence="5" id="KW-0720">Serine protease</keyword>
<gene>
    <name evidence="7" type="ORF">CG710_015300</name>
</gene>
<keyword evidence="4" id="KW-0378">Hydrolase</keyword>
<dbReference type="GO" id="GO:0004252">
    <property type="term" value="F:serine-type endopeptidase activity"/>
    <property type="evidence" value="ECO:0007669"/>
    <property type="project" value="InterPro"/>
</dbReference>
<dbReference type="PANTHER" id="PTHR10381:SF70">
    <property type="entry name" value="ATP-DEPENDENT CLP PROTEASE PROTEOLYTIC SUBUNIT"/>
    <property type="match status" value="1"/>
</dbReference>
<dbReference type="GO" id="GO:0009368">
    <property type="term" value="C:endopeptidase Clp complex"/>
    <property type="evidence" value="ECO:0007669"/>
    <property type="project" value="TreeGrafter"/>
</dbReference>
<dbReference type="SUPFAM" id="SSF52096">
    <property type="entry name" value="ClpP/crotonase"/>
    <property type="match status" value="1"/>
</dbReference>
<dbReference type="InterPro" id="IPR029045">
    <property type="entry name" value="ClpP/crotonase-like_dom_sf"/>
</dbReference>
<dbReference type="GO" id="GO:0051117">
    <property type="term" value="F:ATPase binding"/>
    <property type="evidence" value="ECO:0007669"/>
    <property type="project" value="TreeGrafter"/>
</dbReference>
<evidence type="ECO:0000313" key="7">
    <source>
        <dbReference type="EMBL" id="RDY30299.1"/>
    </source>
</evidence>
<dbReference type="Proteomes" id="UP000216411">
    <property type="component" value="Unassembled WGS sequence"/>
</dbReference>
<keyword evidence="2" id="KW-0963">Cytoplasm</keyword>
<dbReference type="GO" id="GO:0004176">
    <property type="term" value="F:ATP-dependent peptidase activity"/>
    <property type="evidence" value="ECO:0007669"/>
    <property type="project" value="InterPro"/>
</dbReference>
<dbReference type="PRINTS" id="PR00127">
    <property type="entry name" value="CLPPROTEASEP"/>
</dbReference>